<evidence type="ECO:0000256" key="1">
    <source>
        <dbReference type="SAM" id="MobiDB-lite"/>
    </source>
</evidence>
<dbReference type="SMART" id="SM00164">
    <property type="entry name" value="TBC"/>
    <property type="match status" value="1"/>
</dbReference>
<feature type="domain" description="Rab-GAP TBC" evidence="3">
    <location>
        <begin position="715"/>
        <end position="901"/>
    </location>
</feature>
<dbReference type="PANTHER" id="PTHR47219">
    <property type="entry name" value="RAB GTPASE-ACTIVATING PROTEIN 1-LIKE"/>
    <property type="match status" value="1"/>
</dbReference>
<dbReference type="Pfam" id="PF00566">
    <property type="entry name" value="RabGAP-TBC"/>
    <property type="match status" value="1"/>
</dbReference>
<feature type="transmembrane region" description="Helical" evidence="2">
    <location>
        <begin position="1067"/>
        <end position="1085"/>
    </location>
</feature>
<keyword evidence="5" id="KW-1185">Reference proteome</keyword>
<name>A0A9W8GSL4_9FUNG</name>
<feature type="region of interest" description="Disordered" evidence="1">
    <location>
        <begin position="198"/>
        <end position="220"/>
    </location>
</feature>
<dbReference type="EMBL" id="JANBUH010000400">
    <property type="protein sequence ID" value="KAJ2751444.1"/>
    <property type="molecule type" value="Genomic_DNA"/>
</dbReference>
<comment type="caution">
    <text evidence="4">The sequence shown here is derived from an EMBL/GenBank/DDBJ whole genome shotgun (WGS) entry which is preliminary data.</text>
</comment>
<feature type="region of interest" description="Disordered" evidence="1">
    <location>
        <begin position="527"/>
        <end position="557"/>
    </location>
</feature>
<dbReference type="Pfam" id="PF03134">
    <property type="entry name" value="TB2_DP1_HVA22"/>
    <property type="match status" value="1"/>
</dbReference>
<dbReference type="InterPro" id="IPR050302">
    <property type="entry name" value="Rab_GAP_TBC_domain"/>
</dbReference>
<dbReference type="InterPro" id="IPR035969">
    <property type="entry name" value="Rab-GAP_TBC_sf"/>
</dbReference>
<reference evidence="4" key="1">
    <citation type="submission" date="2022-07" db="EMBL/GenBank/DDBJ databases">
        <title>Phylogenomic reconstructions and comparative analyses of Kickxellomycotina fungi.</title>
        <authorList>
            <person name="Reynolds N.K."/>
            <person name="Stajich J.E."/>
            <person name="Barry K."/>
            <person name="Grigoriev I.V."/>
            <person name="Crous P."/>
            <person name="Smith M.E."/>
        </authorList>
    </citation>
    <scope>NUCLEOTIDE SEQUENCE</scope>
    <source>
        <strain evidence="4">BCRC 34297</strain>
    </source>
</reference>
<dbReference type="PROSITE" id="PS50086">
    <property type="entry name" value="TBC_RABGAP"/>
    <property type="match status" value="1"/>
</dbReference>
<dbReference type="Proteomes" id="UP001140011">
    <property type="component" value="Unassembled WGS sequence"/>
</dbReference>
<gene>
    <name evidence="4" type="ORF">GGI19_004479</name>
</gene>
<evidence type="ECO:0000259" key="3">
    <source>
        <dbReference type="PROSITE" id="PS50086"/>
    </source>
</evidence>
<organism evidence="4 5">
    <name type="scientific">Coemansia pectinata</name>
    <dbReference type="NCBI Taxonomy" id="1052879"/>
    <lineage>
        <taxon>Eukaryota</taxon>
        <taxon>Fungi</taxon>
        <taxon>Fungi incertae sedis</taxon>
        <taxon>Zoopagomycota</taxon>
        <taxon>Kickxellomycotina</taxon>
        <taxon>Kickxellomycetes</taxon>
        <taxon>Kickxellales</taxon>
        <taxon>Kickxellaceae</taxon>
        <taxon>Coemansia</taxon>
    </lineage>
</organism>
<proteinExistence type="predicted"/>
<dbReference type="Gene3D" id="1.10.472.80">
    <property type="entry name" value="Ypt/Rab-GAP domain of gyp1p, domain 3"/>
    <property type="match status" value="1"/>
</dbReference>
<feature type="transmembrane region" description="Helical" evidence="2">
    <location>
        <begin position="1003"/>
        <end position="1031"/>
    </location>
</feature>
<keyword evidence="2" id="KW-0812">Transmembrane</keyword>
<evidence type="ECO:0000256" key="2">
    <source>
        <dbReference type="SAM" id="Phobius"/>
    </source>
</evidence>
<dbReference type="PANTHER" id="PTHR47219:SF20">
    <property type="entry name" value="TBC1 DOMAIN FAMILY MEMBER 2B"/>
    <property type="match status" value="1"/>
</dbReference>
<protein>
    <recommendedName>
        <fullName evidence="3">Rab-GAP TBC domain-containing protein</fullName>
    </recommendedName>
</protein>
<dbReference type="Gene3D" id="1.10.8.270">
    <property type="entry name" value="putative rabgap domain of human tbc1 domain family member 14 like domains"/>
    <property type="match status" value="1"/>
</dbReference>
<dbReference type="InterPro" id="IPR004345">
    <property type="entry name" value="TB2_DP1_HVA22"/>
</dbReference>
<evidence type="ECO:0000313" key="5">
    <source>
        <dbReference type="Proteomes" id="UP001140011"/>
    </source>
</evidence>
<feature type="compositionally biased region" description="Pro residues" evidence="1">
    <location>
        <begin position="209"/>
        <end position="220"/>
    </location>
</feature>
<dbReference type="SUPFAM" id="SSF47923">
    <property type="entry name" value="Ypt/Rab-GAP domain of gyp1p"/>
    <property type="match status" value="2"/>
</dbReference>
<feature type="compositionally biased region" description="Polar residues" evidence="1">
    <location>
        <begin position="547"/>
        <end position="557"/>
    </location>
</feature>
<dbReference type="InterPro" id="IPR000195">
    <property type="entry name" value="Rab-GAP-TBC_dom"/>
</dbReference>
<dbReference type="GO" id="GO:0031267">
    <property type="term" value="F:small GTPase binding"/>
    <property type="evidence" value="ECO:0007669"/>
    <property type="project" value="TreeGrafter"/>
</dbReference>
<feature type="transmembrane region" description="Helical" evidence="2">
    <location>
        <begin position="876"/>
        <end position="897"/>
    </location>
</feature>
<evidence type="ECO:0000313" key="4">
    <source>
        <dbReference type="EMBL" id="KAJ2751444.1"/>
    </source>
</evidence>
<dbReference type="AlphaFoldDB" id="A0A9W8GSL4"/>
<sequence length="1130" mass="123373">MAATLPLELAQTSLGNSTDTKAGYSLPASSESLAAGALVASSATVALVDRDRTERARESAATLSMPSEVDGIVGVPLVSATAMGDNVRHERMAVTGDSGQQKSEQSQVSSSAKGCNDCCPLAIVPVNNNQELAYDLPSDIGSDNRRNNIAGAKRLSDRNYADRFGSYYEYTAAIVEDDNKAPLESARADHIRLPRQRRQNGVPAHRSPPHLPLPKIPPPLRSTYKSEPVMQGRGDLCDPRNSYSQTLENALFYSQAIRQIRETDCVDASDPYAVAVPRARPGKEDIRQRRARNVIASREVFSITTPSAFIPLPSAGKNGAGMWALEAMPKLPSSIERSLAMRSEPAIKLAAGKQKAGNGTAVPITRMLPPATAARPTVEDANVTLASNNIPTTASGFFSKSYDHSSVGRSGGGEAQETAWEAARRAGIDQPLPTAAEFAEGLKQRGVNMPRTAASSIITSRSVQLRQRQRPYSTAESAVVVFGSDEEEDDEDGEYVAIPGGKRTSIMTQTSRTQFRLSIASHFSLASGVDQQPQPEAQQQPEHQQQGRRTQVSSHSRQVATRLLMRAGFSSIAIRVARLGRAPVVAAMAASTLTRSHGTLIASAESDTEESDAGVELDPNGLQTLRAERRKQVKRIDEYGFLQFEGDEERPSEYAQQYEAWRERRTRGRSRAGGLLSDEPRLAAGSEAKWETLLRSFDSATLRGSRKVKQLVKAGVPARMRAQVYYAMSGASKLERGDEYARLLALEPVPIFDVIERDVARCYPDHAMFTDAEGVGQRQLRRILRAYAQYNPGVGYCQGMGRLVGLFLIVGLSEEQAFWVLAATIANYIPQYYVPDLCGLRVHTAVFEALLAERSPRLHAHLADEGCDALMYATPWFMTVFTLSLPWPAALRVWDWFMFRGTKVLFRVALAITDLAAAYLLEACPSITELLGFLLHIPHSLVDADALIAAASKVKISERHIERLTGRLSARLYKALSSIPIAHTFQARTGVPKVYGGLGLASLVLSLVFFNIGAPLLVNLTGFGYAAYASLNAIESPGKEDDVQWLTYWVVFGFCNVAEYFTGLLTYWIPFYYVFKLGFLVWLMMPATRGAERLYLSTIKPVVAHVKTMATAQPANAAAPPPPRVPNKSD</sequence>
<feature type="compositionally biased region" description="Low complexity" evidence="1">
    <location>
        <begin position="531"/>
        <end position="544"/>
    </location>
</feature>
<dbReference type="OrthoDB" id="159449at2759"/>
<accession>A0A9W8GSL4</accession>
<dbReference type="FunFam" id="1.10.8.270:FF:000016">
    <property type="entry name" value="TBC1 domain family member 2A"/>
    <property type="match status" value="1"/>
</dbReference>
<keyword evidence="2" id="KW-1133">Transmembrane helix</keyword>
<keyword evidence="2" id="KW-0472">Membrane</keyword>
<dbReference type="GO" id="GO:0005096">
    <property type="term" value="F:GTPase activator activity"/>
    <property type="evidence" value="ECO:0007669"/>
    <property type="project" value="TreeGrafter"/>
</dbReference>